<gene>
    <name evidence="2" type="ORF">CGS56_02090</name>
</gene>
<protein>
    <submittedName>
        <fullName evidence="2">Uncharacterized protein</fullName>
    </submittedName>
</protein>
<organism evidence="2 3">
    <name type="scientific">Faecalibacterium prausnitzii</name>
    <dbReference type="NCBI Taxonomy" id="853"/>
    <lineage>
        <taxon>Bacteria</taxon>
        <taxon>Bacillati</taxon>
        <taxon>Bacillota</taxon>
        <taxon>Clostridia</taxon>
        <taxon>Eubacteriales</taxon>
        <taxon>Oscillospiraceae</taxon>
        <taxon>Faecalibacterium</taxon>
    </lineage>
</organism>
<sequence>MKLFAIGNGSVSDYLRSNISSLKDKIASYTDEQIMNSDFDEWVEYLTKKYQVEPITFFVNATTRSLHETTIQQYNPWSRMGSAYGEPEYYNLDGYNIDFKIPFAGDSILLKCQPSTYTFTSYEIVDFQRSTESSYGYITIRLSYTNQEIKSFGEQLEEKIDTAFKNRFKNFEETSGYVNNEVRSYNEQLESTVRQLLNERKNKASDFFSISKALKIPLNLNSSAPNLTPIPLKKPHRANLNEPKQHAPEKQYYIDDADFENIVRIIHICGTALEESARTFNRFNEEELRDYIKGILTSHYENAVTGETFRRVGKTDIQIQRDDKAAFIAECKVWHGIKLFSDAIDQLFCYATWKDTKLSLVVFNKDNKNFAGIQQQVQNWIKENCKSYKQWNSNIWDCVKYREDTGRDVRLAIALYDVSIKELPSSKKN</sequence>
<accession>A0A2A7ACA8</accession>
<evidence type="ECO:0000313" key="2">
    <source>
        <dbReference type="EMBL" id="PDX76731.1"/>
    </source>
</evidence>
<dbReference type="EMBL" id="NMTW01000011">
    <property type="protein sequence ID" value="PDX76731.1"/>
    <property type="molecule type" value="Genomic_DNA"/>
</dbReference>
<evidence type="ECO:0000256" key="1">
    <source>
        <dbReference type="SAM" id="Coils"/>
    </source>
</evidence>
<proteinExistence type="predicted"/>
<keyword evidence="1" id="KW-0175">Coiled coil</keyword>
<feature type="coiled-coil region" evidence="1">
    <location>
        <begin position="179"/>
        <end position="206"/>
    </location>
</feature>
<dbReference type="RefSeq" id="WP_097784882.1">
    <property type="nucleotide sequence ID" value="NZ_NMTW01000011.1"/>
</dbReference>
<name>A0A2A7ACA8_9FIRM</name>
<reference evidence="2 3" key="1">
    <citation type="journal article" date="2017" name="Front. Microbiol.">
        <title>New Insights into the Diversity of the Genus Faecalibacterium.</title>
        <authorList>
            <person name="Benevides L."/>
            <person name="Burman S."/>
            <person name="Martin R."/>
            <person name="Robert V."/>
            <person name="Thomas M."/>
            <person name="Miquel S."/>
            <person name="Chain F."/>
            <person name="Sokol H."/>
            <person name="Bermudez-Humaran L.G."/>
            <person name="Morrison M."/>
            <person name="Langella P."/>
            <person name="Azevedo V.A."/>
            <person name="Chatel J.M."/>
            <person name="Soares S."/>
        </authorList>
    </citation>
    <scope>NUCLEOTIDE SEQUENCE [LARGE SCALE GENOMIC DNA]</scope>
    <source>
        <strain evidence="2 3">CNCM I 4573</strain>
    </source>
</reference>
<dbReference type="AlphaFoldDB" id="A0A2A7ACA8"/>
<evidence type="ECO:0000313" key="3">
    <source>
        <dbReference type="Proteomes" id="UP000220157"/>
    </source>
</evidence>
<dbReference type="Proteomes" id="UP000220157">
    <property type="component" value="Unassembled WGS sequence"/>
</dbReference>
<comment type="caution">
    <text evidence="2">The sequence shown here is derived from an EMBL/GenBank/DDBJ whole genome shotgun (WGS) entry which is preliminary data.</text>
</comment>